<dbReference type="HOGENOM" id="CLU_2963826_0_0_1"/>
<dbReference type="AlphaFoldDB" id="D6WQR5"/>
<dbReference type="Proteomes" id="UP000007266">
    <property type="component" value="Linkage group 7"/>
</dbReference>
<evidence type="ECO:0000313" key="1">
    <source>
        <dbReference type="EMBL" id="EFA06036.1"/>
    </source>
</evidence>
<sequence>MASRRLKHVASVRPLDAIAIETVPQNLYSSAHVTNQQASNNAVVEICNNKNDGVYKREV</sequence>
<protein>
    <submittedName>
        <fullName evidence="1">Uncharacterized protein</fullName>
    </submittedName>
</protein>
<reference evidence="1 2" key="1">
    <citation type="journal article" date="2008" name="Nature">
        <title>The genome of the model beetle and pest Tribolium castaneum.</title>
        <authorList>
            <consortium name="Tribolium Genome Sequencing Consortium"/>
            <person name="Richards S."/>
            <person name="Gibbs R.A."/>
            <person name="Weinstock G.M."/>
            <person name="Brown S.J."/>
            <person name="Denell R."/>
            <person name="Beeman R.W."/>
            <person name="Gibbs R."/>
            <person name="Beeman R.W."/>
            <person name="Brown S.J."/>
            <person name="Bucher G."/>
            <person name="Friedrich M."/>
            <person name="Grimmelikhuijzen C.J."/>
            <person name="Klingler M."/>
            <person name="Lorenzen M."/>
            <person name="Richards S."/>
            <person name="Roth S."/>
            <person name="Schroder R."/>
            <person name="Tautz D."/>
            <person name="Zdobnov E.M."/>
            <person name="Muzny D."/>
            <person name="Gibbs R.A."/>
            <person name="Weinstock G.M."/>
            <person name="Attaway T."/>
            <person name="Bell S."/>
            <person name="Buhay C.J."/>
            <person name="Chandrabose M.N."/>
            <person name="Chavez D."/>
            <person name="Clerk-Blankenburg K.P."/>
            <person name="Cree A."/>
            <person name="Dao M."/>
            <person name="Davis C."/>
            <person name="Chacko J."/>
            <person name="Dinh H."/>
            <person name="Dugan-Rocha S."/>
            <person name="Fowler G."/>
            <person name="Garner T.T."/>
            <person name="Garnes J."/>
            <person name="Gnirke A."/>
            <person name="Hawes A."/>
            <person name="Hernandez J."/>
            <person name="Hines S."/>
            <person name="Holder M."/>
            <person name="Hume J."/>
            <person name="Jhangiani S.N."/>
            <person name="Joshi V."/>
            <person name="Khan Z.M."/>
            <person name="Jackson L."/>
            <person name="Kovar C."/>
            <person name="Kowis A."/>
            <person name="Lee S."/>
            <person name="Lewis L.R."/>
            <person name="Margolis J."/>
            <person name="Morgan M."/>
            <person name="Nazareth L.V."/>
            <person name="Nguyen N."/>
            <person name="Okwuonu G."/>
            <person name="Parker D."/>
            <person name="Richards S."/>
            <person name="Ruiz S.J."/>
            <person name="Santibanez J."/>
            <person name="Savard J."/>
            <person name="Scherer S.E."/>
            <person name="Schneider B."/>
            <person name="Sodergren E."/>
            <person name="Tautz D."/>
            <person name="Vattahil S."/>
            <person name="Villasana D."/>
            <person name="White C.S."/>
            <person name="Wright R."/>
            <person name="Park Y."/>
            <person name="Beeman R.W."/>
            <person name="Lord J."/>
            <person name="Oppert B."/>
            <person name="Lorenzen M."/>
            <person name="Brown S."/>
            <person name="Wang L."/>
            <person name="Savard J."/>
            <person name="Tautz D."/>
            <person name="Richards S."/>
            <person name="Weinstock G."/>
            <person name="Gibbs R.A."/>
            <person name="Liu Y."/>
            <person name="Worley K."/>
            <person name="Weinstock G."/>
            <person name="Elsik C.G."/>
            <person name="Reese J.T."/>
            <person name="Elhaik E."/>
            <person name="Landan G."/>
            <person name="Graur D."/>
            <person name="Arensburger P."/>
            <person name="Atkinson P."/>
            <person name="Beeman R.W."/>
            <person name="Beidler J."/>
            <person name="Brown S.J."/>
            <person name="Demuth J.P."/>
            <person name="Drury D.W."/>
            <person name="Du Y.Z."/>
            <person name="Fujiwara H."/>
            <person name="Lorenzen M."/>
            <person name="Maselli V."/>
            <person name="Osanai M."/>
            <person name="Park Y."/>
            <person name="Robertson H.M."/>
            <person name="Tu Z."/>
            <person name="Wang J.J."/>
            <person name="Wang S."/>
            <person name="Richards S."/>
            <person name="Song H."/>
            <person name="Zhang L."/>
            <person name="Sodergren E."/>
            <person name="Werner D."/>
            <person name="Stanke M."/>
            <person name="Morgenstern B."/>
            <person name="Solovyev V."/>
            <person name="Kosarev P."/>
            <person name="Brown G."/>
            <person name="Chen H.C."/>
            <person name="Ermolaeva O."/>
            <person name="Hlavina W."/>
            <person name="Kapustin Y."/>
            <person name="Kiryutin B."/>
            <person name="Kitts P."/>
            <person name="Maglott D."/>
            <person name="Pruitt K."/>
            <person name="Sapojnikov V."/>
            <person name="Souvorov A."/>
            <person name="Mackey A.J."/>
            <person name="Waterhouse R.M."/>
            <person name="Wyder S."/>
            <person name="Zdobnov E.M."/>
            <person name="Zdobnov E.M."/>
            <person name="Wyder S."/>
            <person name="Kriventseva E.V."/>
            <person name="Kadowaki T."/>
            <person name="Bork P."/>
            <person name="Aranda M."/>
            <person name="Bao R."/>
            <person name="Beermann A."/>
            <person name="Berns N."/>
            <person name="Bolognesi R."/>
            <person name="Bonneton F."/>
            <person name="Bopp D."/>
            <person name="Brown S.J."/>
            <person name="Bucher G."/>
            <person name="Butts T."/>
            <person name="Chaumot A."/>
            <person name="Denell R.E."/>
            <person name="Ferrier D.E."/>
            <person name="Friedrich M."/>
            <person name="Gordon C.M."/>
            <person name="Jindra M."/>
            <person name="Klingler M."/>
            <person name="Lan Q."/>
            <person name="Lattorff H.M."/>
            <person name="Laudet V."/>
            <person name="von Levetsow C."/>
            <person name="Liu Z."/>
            <person name="Lutz R."/>
            <person name="Lynch J.A."/>
            <person name="da Fonseca R.N."/>
            <person name="Posnien N."/>
            <person name="Reuter R."/>
            <person name="Roth S."/>
            <person name="Savard J."/>
            <person name="Schinko J.B."/>
            <person name="Schmitt C."/>
            <person name="Schoppmeier M."/>
            <person name="Schroder R."/>
            <person name="Shippy T.D."/>
            <person name="Simonnet F."/>
            <person name="Marques-Souza H."/>
            <person name="Tautz D."/>
            <person name="Tomoyasu Y."/>
            <person name="Trauner J."/>
            <person name="Van der Zee M."/>
            <person name="Vervoort M."/>
            <person name="Wittkopp N."/>
            <person name="Wimmer E.A."/>
            <person name="Yang X."/>
            <person name="Jones A.K."/>
            <person name="Sattelle D.B."/>
            <person name="Ebert P.R."/>
            <person name="Nelson D."/>
            <person name="Scott J.G."/>
            <person name="Beeman R.W."/>
            <person name="Muthukrishnan S."/>
            <person name="Kramer K.J."/>
            <person name="Arakane Y."/>
            <person name="Beeman R.W."/>
            <person name="Zhu Q."/>
            <person name="Hogenkamp D."/>
            <person name="Dixit R."/>
            <person name="Oppert B."/>
            <person name="Jiang H."/>
            <person name="Zou Z."/>
            <person name="Marshall J."/>
            <person name="Elpidina E."/>
            <person name="Vinokurov K."/>
            <person name="Oppert C."/>
            <person name="Zou Z."/>
            <person name="Evans J."/>
            <person name="Lu Z."/>
            <person name="Zhao P."/>
            <person name="Sumathipala N."/>
            <person name="Altincicek B."/>
            <person name="Vilcinskas A."/>
            <person name="Williams M."/>
            <person name="Hultmark D."/>
            <person name="Hetru C."/>
            <person name="Jiang H."/>
            <person name="Grimmelikhuijzen C.J."/>
            <person name="Hauser F."/>
            <person name="Cazzamali G."/>
            <person name="Williamson M."/>
            <person name="Park Y."/>
            <person name="Li B."/>
            <person name="Tanaka Y."/>
            <person name="Predel R."/>
            <person name="Neupert S."/>
            <person name="Schachtner J."/>
            <person name="Verleyen P."/>
            <person name="Raible F."/>
            <person name="Bork P."/>
            <person name="Friedrich M."/>
            <person name="Walden K.K."/>
            <person name="Robertson H.M."/>
            <person name="Angeli S."/>
            <person name="Foret S."/>
            <person name="Bucher G."/>
            <person name="Schuetz S."/>
            <person name="Maleszka R."/>
            <person name="Wimmer E.A."/>
            <person name="Beeman R.W."/>
            <person name="Lorenzen M."/>
            <person name="Tomoyasu Y."/>
            <person name="Miller S.C."/>
            <person name="Grossmann D."/>
            <person name="Bucher G."/>
        </authorList>
    </citation>
    <scope>NUCLEOTIDE SEQUENCE [LARGE SCALE GENOMIC DNA]</scope>
    <source>
        <strain evidence="1 2">Georgia GA2</strain>
    </source>
</reference>
<keyword evidence="2" id="KW-1185">Reference proteome</keyword>
<gene>
    <name evidence="1" type="primary">GLEAN_08866</name>
    <name evidence="1" type="ORF">TcasGA2_TC008866</name>
</gene>
<organism evidence="1 2">
    <name type="scientific">Tribolium castaneum</name>
    <name type="common">Red flour beetle</name>
    <dbReference type="NCBI Taxonomy" id="7070"/>
    <lineage>
        <taxon>Eukaryota</taxon>
        <taxon>Metazoa</taxon>
        <taxon>Ecdysozoa</taxon>
        <taxon>Arthropoda</taxon>
        <taxon>Hexapoda</taxon>
        <taxon>Insecta</taxon>
        <taxon>Pterygota</taxon>
        <taxon>Neoptera</taxon>
        <taxon>Endopterygota</taxon>
        <taxon>Coleoptera</taxon>
        <taxon>Polyphaga</taxon>
        <taxon>Cucujiformia</taxon>
        <taxon>Tenebrionidae</taxon>
        <taxon>Tenebrionidae incertae sedis</taxon>
        <taxon>Tribolium</taxon>
    </lineage>
</organism>
<reference evidence="1 2" key="2">
    <citation type="journal article" date="2010" name="Nucleic Acids Res.">
        <title>BeetleBase in 2010: revisions to provide comprehensive genomic information for Tribolium castaneum.</title>
        <authorList>
            <person name="Kim H.S."/>
            <person name="Murphy T."/>
            <person name="Xia J."/>
            <person name="Caragea D."/>
            <person name="Park Y."/>
            <person name="Beeman R.W."/>
            <person name="Lorenzen M.D."/>
            <person name="Butcher S."/>
            <person name="Manak J.R."/>
            <person name="Brown S.J."/>
        </authorList>
    </citation>
    <scope>GENOME REANNOTATION</scope>
    <source>
        <strain evidence="1 2">Georgia GA2</strain>
    </source>
</reference>
<dbReference type="InParanoid" id="D6WQR5"/>
<name>D6WQR5_TRICA</name>
<dbReference type="EMBL" id="KQ971354">
    <property type="protein sequence ID" value="EFA06036.1"/>
    <property type="molecule type" value="Genomic_DNA"/>
</dbReference>
<accession>D6WQR5</accession>
<proteinExistence type="predicted"/>
<evidence type="ECO:0000313" key="2">
    <source>
        <dbReference type="Proteomes" id="UP000007266"/>
    </source>
</evidence>